<organism evidence="3 4">
    <name type="scientific">Fructobacillus apis</name>
    <dbReference type="NCBI Taxonomy" id="2935017"/>
    <lineage>
        <taxon>Bacteria</taxon>
        <taxon>Bacillati</taxon>
        <taxon>Bacillota</taxon>
        <taxon>Bacilli</taxon>
        <taxon>Lactobacillales</taxon>
        <taxon>Lactobacillaceae</taxon>
        <taxon>Fructobacillus</taxon>
    </lineage>
</organism>
<sequence length="129" mass="15152">MYRPKQGNLIWVDFDPALGIEIKKRRPALVISTNYYHGVTKMAILLPITSQLRNWKARFDLKGYQVIGQINTSQIYSFDLSKRHPVYIQTLKKNEFYQVIQMVQQNVDSTLIDKKALRAFFISLDWIAE</sequence>
<dbReference type="Proteomes" id="UP001523234">
    <property type="component" value="Unassembled WGS sequence"/>
</dbReference>
<gene>
    <name evidence="3" type="ORF">NFX39_00230</name>
</gene>
<dbReference type="InterPro" id="IPR011067">
    <property type="entry name" value="Plasmid_toxin/cell-grow_inhib"/>
</dbReference>
<dbReference type="SUPFAM" id="SSF50118">
    <property type="entry name" value="Cell growth inhibitor/plasmid maintenance toxic component"/>
    <property type="match status" value="1"/>
</dbReference>
<dbReference type="PANTHER" id="PTHR33988">
    <property type="entry name" value="ENDORIBONUCLEASE MAZF-RELATED"/>
    <property type="match status" value="1"/>
</dbReference>
<name>A0ABT0ZNE1_9LACO</name>
<reference evidence="3 4" key="1">
    <citation type="submission" date="2022-06" db="EMBL/GenBank/DDBJ databases">
        <title>Fructobacillus taiwanensis sp. nov., isolated from the honeybee.</title>
        <authorList>
            <person name="Chen Y.-S."/>
            <person name="Wang L.-T."/>
            <person name="Lee Y.-S."/>
            <person name="Chang Y.-C."/>
            <person name="Wu H.-C."/>
            <person name="Liao C.-Y."/>
            <person name="Chen W.-H."/>
            <person name="Deng J.-N."/>
            <person name="Wang Y.-H."/>
        </authorList>
    </citation>
    <scope>NUCLEOTIDE SEQUENCE [LARGE SCALE GENOMIC DNA]</scope>
    <source>
        <strain evidence="3 4">W13</strain>
    </source>
</reference>
<dbReference type="Pfam" id="PF02452">
    <property type="entry name" value="PemK_toxin"/>
    <property type="match status" value="1"/>
</dbReference>
<dbReference type="EMBL" id="JAMWYK010000001">
    <property type="protein sequence ID" value="MCO0831522.1"/>
    <property type="molecule type" value="Genomic_DNA"/>
</dbReference>
<comment type="caution">
    <text evidence="3">The sequence shown here is derived from an EMBL/GenBank/DDBJ whole genome shotgun (WGS) entry which is preliminary data.</text>
</comment>
<dbReference type="InterPro" id="IPR003477">
    <property type="entry name" value="PemK-like"/>
</dbReference>
<evidence type="ECO:0000256" key="1">
    <source>
        <dbReference type="ARBA" id="ARBA00007521"/>
    </source>
</evidence>
<keyword evidence="2" id="KW-1277">Toxin-antitoxin system</keyword>
<evidence type="ECO:0000313" key="4">
    <source>
        <dbReference type="Proteomes" id="UP001523234"/>
    </source>
</evidence>
<evidence type="ECO:0000313" key="3">
    <source>
        <dbReference type="EMBL" id="MCO0831522.1"/>
    </source>
</evidence>
<keyword evidence="4" id="KW-1185">Reference proteome</keyword>
<dbReference type="RefSeq" id="WP_252441913.1">
    <property type="nucleotide sequence ID" value="NZ_JAMWYK010000001.1"/>
</dbReference>
<proteinExistence type="inferred from homology"/>
<protein>
    <submittedName>
        <fullName evidence="3">Type II toxin-antitoxin system PemK/MazF family toxin</fullName>
    </submittedName>
</protein>
<evidence type="ECO:0000256" key="2">
    <source>
        <dbReference type="ARBA" id="ARBA00022649"/>
    </source>
</evidence>
<dbReference type="PANTHER" id="PTHR33988:SF3">
    <property type="entry name" value="ENDORIBONUCLEASE TOXIN CHPB-RELATED"/>
    <property type="match status" value="1"/>
</dbReference>
<comment type="similarity">
    <text evidence="1">Belongs to the PemK/MazF family.</text>
</comment>
<accession>A0ABT0ZNE1</accession>
<dbReference type="Gene3D" id="2.30.30.110">
    <property type="match status" value="1"/>
</dbReference>